<name>A0A0F5JQ17_9BACT</name>
<comment type="similarity">
    <text evidence="2">Belongs to the sodium:solute symporter (SSF) (TC 2.A.21) family.</text>
</comment>
<dbReference type="PANTHER" id="PTHR42985">
    <property type="entry name" value="SODIUM-COUPLED MONOCARBOXYLATE TRANSPORTER"/>
    <property type="match status" value="1"/>
</dbReference>
<feature type="transmembrane region" description="Helical" evidence="11">
    <location>
        <begin position="767"/>
        <end position="784"/>
    </location>
</feature>
<evidence type="ECO:0000256" key="10">
    <source>
        <dbReference type="ARBA" id="ARBA00023201"/>
    </source>
</evidence>
<keyword evidence="4" id="KW-1003">Cell membrane</keyword>
<dbReference type="Gene3D" id="1.20.1730.10">
    <property type="entry name" value="Sodium/glucose cotransporter"/>
    <property type="match status" value="1"/>
</dbReference>
<dbReference type="GO" id="GO:0015293">
    <property type="term" value="F:symporter activity"/>
    <property type="evidence" value="ECO:0007669"/>
    <property type="project" value="TreeGrafter"/>
</dbReference>
<protein>
    <submittedName>
        <fullName evidence="12">Solute:sodium symporter (SSS) family transporter</fullName>
    </submittedName>
</protein>
<evidence type="ECO:0000256" key="7">
    <source>
        <dbReference type="ARBA" id="ARBA00023053"/>
    </source>
</evidence>
<keyword evidence="8" id="KW-0406">Ion transport</keyword>
<dbReference type="PATRIC" id="fig|927665.4.peg.70"/>
<reference evidence="12 13" key="1">
    <citation type="submission" date="2013-04" db="EMBL/GenBank/DDBJ databases">
        <title>The Genome Sequence of Parabacteroides goldsteinii DSM 19448.</title>
        <authorList>
            <consortium name="The Broad Institute Genomics Platform"/>
            <person name="Earl A."/>
            <person name="Ward D."/>
            <person name="Feldgarden M."/>
            <person name="Gevers D."/>
            <person name="Martens E."/>
            <person name="Sakamoto M."/>
            <person name="Benno Y."/>
            <person name="Song Y."/>
            <person name="Liu C."/>
            <person name="Lee J."/>
            <person name="Bolanos M."/>
            <person name="Vaisanen M.L."/>
            <person name="Finegold S.M."/>
            <person name="Walker B."/>
            <person name="Young S."/>
            <person name="Zeng Q."/>
            <person name="Gargeya S."/>
            <person name="Fitzgerald M."/>
            <person name="Haas B."/>
            <person name="Abouelleil A."/>
            <person name="Allen A.W."/>
            <person name="Alvarado L."/>
            <person name="Arachchi H.M."/>
            <person name="Berlin A.M."/>
            <person name="Chapman S.B."/>
            <person name="Gainer-Dewar J."/>
            <person name="Goldberg J."/>
            <person name="Griggs A."/>
            <person name="Gujja S."/>
            <person name="Hansen M."/>
            <person name="Howarth C."/>
            <person name="Imamovic A."/>
            <person name="Ireland A."/>
            <person name="Larimer J."/>
            <person name="McCowan C."/>
            <person name="Murphy C."/>
            <person name="Pearson M."/>
            <person name="Poon T.W."/>
            <person name="Priest M."/>
            <person name="Roberts A."/>
            <person name="Saif S."/>
            <person name="Shea T."/>
            <person name="Sisk P."/>
            <person name="Sykes S."/>
            <person name="Wortman J."/>
            <person name="Nusbaum C."/>
            <person name="Birren B."/>
        </authorList>
    </citation>
    <scope>NUCLEOTIDE SEQUENCE [LARGE SCALE GENOMIC DNA]</scope>
    <source>
        <strain evidence="12 13">DSM 19448</strain>
    </source>
</reference>
<dbReference type="InterPro" id="IPR001734">
    <property type="entry name" value="Na/solute_symporter"/>
</dbReference>
<comment type="caution">
    <text evidence="12">The sequence shown here is derived from an EMBL/GenBank/DDBJ whole genome shotgun (WGS) entry which is preliminary data.</text>
</comment>
<evidence type="ECO:0000313" key="13">
    <source>
        <dbReference type="Proteomes" id="UP000033047"/>
    </source>
</evidence>
<feature type="transmembrane region" description="Helical" evidence="11">
    <location>
        <begin position="440"/>
        <end position="458"/>
    </location>
</feature>
<dbReference type="GO" id="GO:0006814">
    <property type="term" value="P:sodium ion transport"/>
    <property type="evidence" value="ECO:0007669"/>
    <property type="project" value="UniProtKB-KW"/>
</dbReference>
<evidence type="ECO:0000256" key="3">
    <source>
        <dbReference type="ARBA" id="ARBA00022448"/>
    </source>
</evidence>
<dbReference type="AlphaFoldDB" id="A0A0F5JQ17"/>
<dbReference type="InterPro" id="IPR015915">
    <property type="entry name" value="Kelch-typ_b-propeller"/>
</dbReference>
<feature type="transmembrane region" description="Helical" evidence="11">
    <location>
        <begin position="733"/>
        <end position="755"/>
    </location>
</feature>
<feature type="transmembrane region" description="Helical" evidence="11">
    <location>
        <begin position="545"/>
        <end position="565"/>
    </location>
</feature>
<evidence type="ECO:0000256" key="6">
    <source>
        <dbReference type="ARBA" id="ARBA00022989"/>
    </source>
</evidence>
<keyword evidence="6 11" id="KW-1133">Transmembrane helix</keyword>
<dbReference type="SUPFAM" id="SSF117281">
    <property type="entry name" value="Kelch motif"/>
    <property type="match status" value="1"/>
</dbReference>
<keyword evidence="5 11" id="KW-0812">Transmembrane</keyword>
<dbReference type="NCBIfam" id="TIGR00813">
    <property type="entry name" value="sss"/>
    <property type="match status" value="1"/>
</dbReference>
<feature type="transmembrane region" description="Helical" evidence="11">
    <location>
        <begin position="479"/>
        <end position="499"/>
    </location>
</feature>
<feature type="transmembrane region" description="Helical" evidence="11">
    <location>
        <begin position="505"/>
        <end position="533"/>
    </location>
</feature>
<dbReference type="PANTHER" id="PTHR42985:SF40">
    <property type="entry name" value="LD47995P-RELATED"/>
    <property type="match status" value="1"/>
</dbReference>
<accession>A0A0F5JQ17</accession>
<dbReference type="CDD" id="cd11495">
    <property type="entry name" value="SLC5sbd_NIS-like_u3"/>
    <property type="match status" value="1"/>
</dbReference>
<dbReference type="Pfam" id="PF24996">
    <property type="entry name" value="NANM"/>
    <property type="match status" value="2"/>
</dbReference>
<comment type="subcellular location">
    <subcellularLocation>
        <location evidence="1">Cell membrane</location>
        <topology evidence="1">Multi-pass membrane protein</topology>
    </subcellularLocation>
</comment>
<dbReference type="EMBL" id="AQHV01000001">
    <property type="protein sequence ID" value="KKB59804.1"/>
    <property type="molecule type" value="Genomic_DNA"/>
</dbReference>
<dbReference type="GO" id="GO:0005886">
    <property type="term" value="C:plasma membrane"/>
    <property type="evidence" value="ECO:0007669"/>
    <property type="project" value="UniProtKB-SubCell"/>
</dbReference>
<feature type="transmembrane region" description="Helical" evidence="11">
    <location>
        <begin position="791"/>
        <end position="809"/>
    </location>
</feature>
<keyword evidence="7" id="KW-0915">Sodium</keyword>
<feature type="transmembrane region" description="Helical" evidence="11">
    <location>
        <begin position="679"/>
        <end position="701"/>
    </location>
</feature>
<dbReference type="Gene3D" id="2.120.10.80">
    <property type="entry name" value="Kelch-type beta propeller"/>
    <property type="match status" value="1"/>
</dbReference>
<dbReference type="STRING" id="927665.HMPREF1535_00076"/>
<evidence type="ECO:0000256" key="2">
    <source>
        <dbReference type="ARBA" id="ARBA00006434"/>
    </source>
</evidence>
<feature type="transmembrane region" description="Helical" evidence="11">
    <location>
        <begin position="408"/>
        <end position="428"/>
    </location>
</feature>
<sequence>MIYDTIKKLIFFLFCLSVSHQVLALSPLSRDKIEWSNSLCLPAVDNEPNIGVAGAFSGFIGNTLVIAGGANFPEAMPWEGGTKEWWNTIYYIDAKDSSATWEIAEEVLPDSRAYGLSVELPGGLLCIGGCDSIQCYKDVFLIRKKNRQIELSLSWPALPVPLANATGALLNNCIYVAGGQVSMKEQAATGHFYKLDLSDLKKGWQELATWPGEPRGYAVSAVQSDGFDKCFYLFSGRNYQTDGTVKVLTDGFVYNPRMKSWKKLDRQFPVMAGTALPTGINHILLFGGVPQLIPGSADHPGFDNRVRLYHTITNTLVEREISPYILPVTTSIAKKDNAFYITSGEVKPGIRTPEIVQGEIIPFEKKLGFLNIAVIGIYFALLAWIGYYFSKRQKNTEDYFKGGGRLPWWAVGLSIFGTSLSAITFMSIPAKAYASDWSYMLVNVGILMVVPVILYLFIPFYRKLNVTTAYEYLELRFNSLIRVICSLAFILFQVGRMGIVMYLPAIALNVITGFNIFLCIGLMGVLSLIYTMIGGIEAVVWTDALQVVILLGGAILVVIVAVFNIPEGFSGIVREAAVDNKFSLGSFDFNLKQSTLWTVLIATFFTNLTTYGTDQTMVQRYMTTGTEKQARKSVLTNAVLTIPATLLFFFVGTVLYVYYKHNPLELSITVSDGDAILPWYIYSELPQGVVGLLVSGILAAAMSTLSSSMNSAATAYVTDIHSKINHHKVDLKVAKIATMLLGAAGIFFAYLMATWDINSLWDEFNKILGIILGSLGGLFLLGMITRRANATGALCGIIGSIMVQLTMIHF</sequence>
<evidence type="ECO:0000256" key="4">
    <source>
        <dbReference type="ARBA" id="ARBA00022475"/>
    </source>
</evidence>
<evidence type="ECO:0000313" key="12">
    <source>
        <dbReference type="EMBL" id="KKB59804.1"/>
    </source>
</evidence>
<keyword evidence="3" id="KW-0813">Transport</keyword>
<dbReference type="HOGENOM" id="CLU_334862_0_0_10"/>
<feature type="transmembrane region" description="Helical" evidence="11">
    <location>
        <begin position="367"/>
        <end position="387"/>
    </location>
</feature>
<feature type="transmembrane region" description="Helical" evidence="11">
    <location>
        <begin position="594"/>
        <end position="613"/>
    </location>
</feature>
<gene>
    <name evidence="12" type="ORF">HMPREF1535_00076</name>
</gene>
<evidence type="ECO:0000256" key="8">
    <source>
        <dbReference type="ARBA" id="ARBA00023065"/>
    </source>
</evidence>
<dbReference type="Proteomes" id="UP000033047">
    <property type="component" value="Unassembled WGS sequence"/>
</dbReference>
<evidence type="ECO:0000256" key="5">
    <source>
        <dbReference type="ARBA" id="ARBA00022692"/>
    </source>
</evidence>
<keyword evidence="10" id="KW-0739">Sodium transport</keyword>
<evidence type="ECO:0000256" key="1">
    <source>
        <dbReference type="ARBA" id="ARBA00004651"/>
    </source>
</evidence>
<organism evidence="12 13">
    <name type="scientific">Parabacteroides goldsteinii DSM 19448 = WAL 12034</name>
    <dbReference type="NCBI Taxonomy" id="927665"/>
    <lineage>
        <taxon>Bacteria</taxon>
        <taxon>Pseudomonadati</taxon>
        <taxon>Bacteroidota</taxon>
        <taxon>Bacteroidia</taxon>
        <taxon>Bacteroidales</taxon>
        <taxon>Tannerellaceae</taxon>
        <taxon>Parabacteroides</taxon>
    </lineage>
</organism>
<dbReference type="RefSeq" id="WP_244275550.1">
    <property type="nucleotide sequence ID" value="NZ_KQ033912.1"/>
</dbReference>
<dbReference type="Pfam" id="PF00474">
    <property type="entry name" value="SSF"/>
    <property type="match status" value="1"/>
</dbReference>
<keyword evidence="9 11" id="KW-0472">Membrane</keyword>
<dbReference type="InterPro" id="IPR038377">
    <property type="entry name" value="Na/Glc_symporter_sf"/>
</dbReference>
<feature type="transmembrane region" description="Helical" evidence="11">
    <location>
        <begin position="634"/>
        <end position="659"/>
    </location>
</feature>
<evidence type="ECO:0000256" key="9">
    <source>
        <dbReference type="ARBA" id="ARBA00023136"/>
    </source>
</evidence>
<dbReference type="InterPro" id="IPR056734">
    <property type="entry name" value="NANM"/>
</dbReference>
<dbReference type="PROSITE" id="PS50283">
    <property type="entry name" value="NA_SOLUT_SYMP_3"/>
    <property type="match status" value="1"/>
</dbReference>
<proteinExistence type="inferred from homology"/>
<dbReference type="InterPro" id="IPR051163">
    <property type="entry name" value="Sodium:Solute_Symporter_SSF"/>
</dbReference>
<evidence type="ECO:0000256" key="11">
    <source>
        <dbReference type="SAM" id="Phobius"/>
    </source>
</evidence>